<dbReference type="GO" id="GO:0006313">
    <property type="term" value="P:DNA transposition"/>
    <property type="evidence" value="ECO:0007669"/>
    <property type="project" value="InterPro"/>
</dbReference>
<organism evidence="2 4">
    <name type="scientific">Glaesserella parasuis</name>
    <name type="common">Haemophilus parasuis</name>
    <dbReference type="NCBI Taxonomy" id="738"/>
    <lineage>
        <taxon>Bacteria</taxon>
        <taxon>Pseudomonadati</taxon>
        <taxon>Pseudomonadota</taxon>
        <taxon>Gammaproteobacteria</taxon>
        <taxon>Pasteurellales</taxon>
        <taxon>Pasteurellaceae</taxon>
        <taxon>Glaesserella</taxon>
    </lineage>
</organism>
<dbReference type="Pfam" id="PF01797">
    <property type="entry name" value="Y1_Tnp"/>
    <property type="match status" value="1"/>
</dbReference>
<dbReference type="EMBL" id="CP071491">
    <property type="protein sequence ID" value="QSX16539.1"/>
    <property type="molecule type" value="Genomic_DNA"/>
</dbReference>
<dbReference type="PANTHER" id="PTHR33360">
    <property type="entry name" value="TRANSPOSASE FOR INSERTION SEQUENCE ELEMENT IS200"/>
    <property type="match status" value="1"/>
</dbReference>
<dbReference type="InterPro" id="IPR036515">
    <property type="entry name" value="Transposase_17_sf"/>
</dbReference>
<dbReference type="RefSeq" id="WP_021112938.1">
    <property type="nucleotide sequence ID" value="NZ_CP049088.1"/>
</dbReference>
<evidence type="ECO:0000259" key="1">
    <source>
        <dbReference type="SMART" id="SM01321"/>
    </source>
</evidence>
<dbReference type="GO" id="GO:0004803">
    <property type="term" value="F:transposase activity"/>
    <property type="evidence" value="ECO:0007669"/>
    <property type="project" value="InterPro"/>
</dbReference>
<dbReference type="InterPro" id="IPR002686">
    <property type="entry name" value="Transposase_17"/>
</dbReference>
<dbReference type="Gene3D" id="3.30.70.1290">
    <property type="entry name" value="Transposase IS200-like"/>
    <property type="match status" value="1"/>
</dbReference>
<evidence type="ECO:0000313" key="4">
    <source>
        <dbReference type="Proteomes" id="UP001148834"/>
    </source>
</evidence>
<sequence length="151" mass="18067">MSYTRLLYHIVFRTKYGVHAINEQYENELYRCIWKFVQDHQSVLYRVNGMPDHIHLFVEIHQTIPVSEFVRKLKKTTHLFLEKNKSLFPDFTEWAVGYCALTYCERDKAKIINYIKNQKEHHKHTSFMDEAKDLLAEAGVEVDANFIDRNL</sequence>
<dbReference type="PANTHER" id="PTHR33360:SF2">
    <property type="entry name" value="TRANSPOSASE FOR INSERTION SEQUENCE ELEMENT IS200"/>
    <property type="match status" value="1"/>
</dbReference>
<dbReference type="SMART" id="SM01321">
    <property type="entry name" value="Y1_Tnp"/>
    <property type="match status" value="1"/>
</dbReference>
<dbReference type="AlphaFoldDB" id="A0A6I4QXZ5"/>
<dbReference type="NCBIfam" id="NF033573">
    <property type="entry name" value="transpos_IS200"/>
    <property type="match status" value="1"/>
</dbReference>
<dbReference type="EMBL" id="JAODIR010000113">
    <property type="protein sequence ID" value="MDD2169206.1"/>
    <property type="molecule type" value="Genomic_DNA"/>
</dbReference>
<dbReference type="Proteomes" id="UP000662736">
    <property type="component" value="Chromosome"/>
</dbReference>
<evidence type="ECO:0000313" key="3">
    <source>
        <dbReference type="EMBL" id="QSX16539.1"/>
    </source>
</evidence>
<dbReference type="SUPFAM" id="SSF143422">
    <property type="entry name" value="Transposase IS200-like"/>
    <property type="match status" value="1"/>
</dbReference>
<dbReference type="GO" id="GO:0003677">
    <property type="term" value="F:DNA binding"/>
    <property type="evidence" value="ECO:0007669"/>
    <property type="project" value="InterPro"/>
</dbReference>
<reference evidence="3" key="1">
    <citation type="submission" date="2021-03" db="EMBL/GenBank/DDBJ databases">
        <title>Characterization of a novel Integrative Conjugative Element in Glaesserella parasuis.</title>
        <authorList>
            <person name="Hu G."/>
            <person name="Sun H."/>
        </authorList>
    </citation>
    <scope>NUCLEOTIDE SEQUENCE</scope>
    <source>
        <strain evidence="3">GHP1807</strain>
    </source>
</reference>
<accession>A0A6I4QXZ5</accession>
<proteinExistence type="predicted"/>
<reference evidence="2" key="2">
    <citation type="submission" date="2022-09" db="EMBL/GenBank/DDBJ databases">
        <title>Molecular characterization of Glaesserella parasuis strains circulating in commercial swine farms using whole-genome sequencing.</title>
        <authorList>
            <person name="Mugabi R."/>
            <person name="Clavijo M."/>
            <person name="Li G."/>
        </authorList>
    </citation>
    <scope>NUCLEOTIDE SEQUENCE</scope>
    <source>
        <strain evidence="2">0435-53</strain>
    </source>
</reference>
<dbReference type="Proteomes" id="UP001148834">
    <property type="component" value="Unassembled WGS sequence"/>
</dbReference>
<name>A0A6I4QXZ5_GLAPU</name>
<gene>
    <name evidence="2" type="primary">tnpA</name>
    <name evidence="3" type="ORF">J1G54_09290</name>
    <name evidence="2" type="ORF">N5925_11645</name>
</gene>
<protein>
    <submittedName>
        <fullName evidence="2">IS200/IS605 family transposase</fullName>
    </submittedName>
</protein>
<evidence type="ECO:0000313" key="2">
    <source>
        <dbReference type="EMBL" id="MDD2169206.1"/>
    </source>
</evidence>
<feature type="domain" description="Transposase IS200-like" evidence="1">
    <location>
        <begin position="3"/>
        <end position="118"/>
    </location>
</feature>